<gene>
    <name evidence="5" type="ORF">SVUK_LOCUS16375</name>
</gene>
<dbReference type="AlphaFoldDB" id="A0A3P7JYI8"/>
<dbReference type="OrthoDB" id="10266662at2759"/>
<dbReference type="PANTHER" id="PTHR12687:SF4">
    <property type="entry name" value="NUCLEOLAR COMPLEX PROTEIN 2 HOMOLOG"/>
    <property type="match status" value="1"/>
</dbReference>
<sequence>MEEDDREEHKTKQKLEKKTQIPKAKKDSSGRLVFDGAILKETDPEFYKFLQEQDADLLEFHASDEEEEEEGEEDEEELEDEMEEDDREEHKTKQKLEKKSQIPKAKKDSSGRLVFDGAMLNYLENALDPEDEKQRINVDDVRLAVEAFNACVARVGADVDAPKYIINEQDNGISSSFCHRNVQTLPVKSELHHGAGSDFIVLEAKGSSRGALF</sequence>
<evidence type="ECO:0000256" key="4">
    <source>
        <dbReference type="SAM" id="MobiDB-lite"/>
    </source>
</evidence>
<dbReference type="GO" id="GO:0005730">
    <property type="term" value="C:nucleolus"/>
    <property type="evidence" value="ECO:0007669"/>
    <property type="project" value="TreeGrafter"/>
</dbReference>
<feature type="compositionally biased region" description="Basic and acidic residues" evidence="4">
    <location>
        <begin position="88"/>
        <end position="110"/>
    </location>
</feature>
<feature type="region of interest" description="Disordered" evidence="4">
    <location>
        <begin position="1"/>
        <end position="33"/>
    </location>
</feature>
<evidence type="ECO:0000313" key="5">
    <source>
        <dbReference type="EMBL" id="VDM81377.1"/>
    </source>
</evidence>
<evidence type="ECO:0000256" key="1">
    <source>
        <dbReference type="ARBA" id="ARBA00004123"/>
    </source>
</evidence>
<reference evidence="5 6" key="1">
    <citation type="submission" date="2018-11" db="EMBL/GenBank/DDBJ databases">
        <authorList>
            <consortium name="Pathogen Informatics"/>
        </authorList>
    </citation>
    <scope>NUCLEOTIDE SEQUENCE [LARGE SCALE GENOMIC DNA]</scope>
</reference>
<feature type="compositionally biased region" description="Basic and acidic residues" evidence="4">
    <location>
        <begin position="7"/>
        <end position="29"/>
    </location>
</feature>
<accession>A0A3P7JYI8</accession>
<comment type="subcellular location">
    <subcellularLocation>
        <location evidence="1">Nucleus</location>
    </subcellularLocation>
</comment>
<feature type="compositionally biased region" description="Acidic residues" evidence="4">
    <location>
        <begin position="64"/>
        <end position="87"/>
    </location>
</feature>
<organism evidence="5 6">
    <name type="scientific">Strongylus vulgaris</name>
    <name type="common">Blood worm</name>
    <dbReference type="NCBI Taxonomy" id="40348"/>
    <lineage>
        <taxon>Eukaryota</taxon>
        <taxon>Metazoa</taxon>
        <taxon>Ecdysozoa</taxon>
        <taxon>Nematoda</taxon>
        <taxon>Chromadorea</taxon>
        <taxon>Rhabditida</taxon>
        <taxon>Rhabditina</taxon>
        <taxon>Rhabditomorpha</taxon>
        <taxon>Strongyloidea</taxon>
        <taxon>Strongylidae</taxon>
        <taxon>Strongylus</taxon>
    </lineage>
</organism>
<dbReference type="EMBL" id="UYYB01112594">
    <property type="protein sequence ID" value="VDM81377.1"/>
    <property type="molecule type" value="Genomic_DNA"/>
</dbReference>
<feature type="region of interest" description="Disordered" evidence="4">
    <location>
        <begin position="57"/>
        <end position="110"/>
    </location>
</feature>
<dbReference type="PANTHER" id="PTHR12687">
    <property type="entry name" value="NUCLEOLAR COMPLEX 2 AND RAD4-RELATED"/>
    <property type="match status" value="1"/>
</dbReference>
<dbReference type="Proteomes" id="UP000270094">
    <property type="component" value="Unassembled WGS sequence"/>
</dbReference>
<name>A0A3P7JYI8_STRVU</name>
<protein>
    <submittedName>
        <fullName evidence="5">Uncharacterized protein</fullName>
    </submittedName>
</protein>
<comment type="similarity">
    <text evidence="2">Belongs to the NOC2 family.</text>
</comment>
<dbReference type="GO" id="GO:0030691">
    <property type="term" value="C:Noc2p-Noc3p complex"/>
    <property type="evidence" value="ECO:0007669"/>
    <property type="project" value="TreeGrafter"/>
</dbReference>
<keyword evidence="6" id="KW-1185">Reference proteome</keyword>
<dbReference type="GO" id="GO:0000122">
    <property type="term" value="P:negative regulation of transcription by RNA polymerase II"/>
    <property type="evidence" value="ECO:0007669"/>
    <property type="project" value="TreeGrafter"/>
</dbReference>
<keyword evidence="3" id="KW-0539">Nucleus</keyword>
<dbReference type="GO" id="GO:0042393">
    <property type="term" value="F:histone binding"/>
    <property type="evidence" value="ECO:0007669"/>
    <property type="project" value="TreeGrafter"/>
</dbReference>
<dbReference type="GO" id="GO:0005654">
    <property type="term" value="C:nucleoplasm"/>
    <property type="evidence" value="ECO:0007669"/>
    <property type="project" value="TreeGrafter"/>
</dbReference>
<dbReference type="GO" id="GO:0003714">
    <property type="term" value="F:transcription corepressor activity"/>
    <property type="evidence" value="ECO:0007669"/>
    <property type="project" value="TreeGrafter"/>
</dbReference>
<proteinExistence type="inferred from homology"/>
<evidence type="ECO:0000256" key="3">
    <source>
        <dbReference type="ARBA" id="ARBA00023242"/>
    </source>
</evidence>
<evidence type="ECO:0000313" key="6">
    <source>
        <dbReference type="Proteomes" id="UP000270094"/>
    </source>
</evidence>
<dbReference type="GO" id="GO:0030690">
    <property type="term" value="C:Noc1p-Noc2p complex"/>
    <property type="evidence" value="ECO:0007669"/>
    <property type="project" value="TreeGrafter"/>
</dbReference>
<dbReference type="InterPro" id="IPR005343">
    <property type="entry name" value="Noc2"/>
</dbReference>
<evidence type="ECO:0000256" key="2">
    <source>
        <dbReference type="ARBA" id="ARBA00005907"/>
    </source>
</evidence>
<dbReference type="GO" id="GO:0042273">
    <property type="term" value="P:ribosomal large subunit biogenesis"/>
    <property type="evidence" value="ECO:0007669"/>
    <property type="project" value="TreeGrafter"/>
</dbReference>